<feature type="compositionally biased region" description="Basic and acidic residues" evidence="5">
    <location>
        <begin position="60"/>
        <end position="71"/>
    </location>
</feature>
<evidence type="ECO:0000256" key="1">
    <source>
        <dbReference type="ARBA" id="ARBA00023015"/>
    </source>
</evidence>
<dbReference type="PANTHER" id="PTHR38791">
    <property type="entry name" value="ZN(II)2CYS6 TRANSCRIPTION FACTOR (EUROFUNG)-RELATED-RELATED"/>
    <property type="match status" value="1"/>
</dbReference>
<feature type="compositionally biased region" description="Low complexity" evidence="5">
    <location>
        <begin position="74"/>
        <end position="84"/>
    </location>
</feature>
<dbReference type="CDD" id="cd00067">
    <property type="entry name" value="GAL4"/>
    <property type="match status" value="1"/>
</dbReference>
<sequence>MTFCGRPSQNCLRCRQRRIKCDRARPGCSQCKRAGKECAGYRDENSLVFRSENERIVRQVEATRSRTRGKEQASSSSDENISPSDQNTKSLILSKPMPITPLDVDNHGLLFFTHSFGSAPWFDGSYPSHRGIPLFKELEVDAPFRNSVTSIGLAALSNVNRDPALLSQARQRYGRSLQAVRRIFDNISHHNARSLVRMILTLGIFEMVDAKPGIVSSGRTHLPGVYAVMKRFPFLKGRNPNGEGELYFYFSVIVHYFEAGGPFPTELKSWSCQRTALFNYENWPAFELVDIFVHFISLCATPVHHGAGGKKILREAVDLETQLGNWIEALPEDWSFAVREAADVPGTLYGQYHVYQNLWASRVLNYYRLGRLLVNELILAYIAKLETLGCGWDEQKMRSLGVVNQMATDICVGIASQGLSISAGSQLNGSQGRTLLRGLFMTMFPLTVAAGATGVSDALRCWAINMLETIGNRLGIRQALLAIQRIQAATANEIQLVAFQWPVLEGICR</sequence>
<dbReference type="InterPro" id="IPR001138">
    <property type="entry name" value="Zn2Cys6_DnaBD"/>
</dbReference>
<organism evidence="7 8">
    <name type="scientific">Aspergillus lucknowensis</name>
    <dbReference type="NCBI Taxonomy" id="176173"/>
    <lineage>
        <taxon>Eukaryota</taxon>
        <taxon>Fungi</taxon>
        <taxon>Dikarya</taxon>
        <taxon>Ascomycota</taxon>
        <taxon>Pezizomycotina</taxon>
        <taxon>Eurotiomycetes</taxon>
        <taxon>Eurotiomycetidae</taxon>
        <taxon>Eurotiales</taxon>
        <taxon>Aspergillaceae</taxon>
        <taxon>Aspergillus</taxon>
        <taxon>Aspergillus subgen. Nidulantes</taxon>
    </lineage>
</organism>
<dbReference type="InterPro" id="IPR036864">
    <property type="entry name" value="Zn2-C6_fun-type_DNA-bd_sf"/>
</dbReference>
<dbReference type="Proteomes" id="UP001610432">
    <property type="component" value="Unassembled WGS sequence"/>
</dbReference>
<keyword evidence="4" id="KW-0539">Nucleus</keyword>
<evidence type="ECO:0000256" key="3">
    <source>
        <dbReference type="ARBA" id="ARBA00023163"/>
    </source>
</evidence>
<dbReference type="EMBL" id="JBFXLQ010000013">
    <property type="protein sequence ID" value="KAL2868577.1"/>
    <property type="molecule type" value="Genomic_DNA"/>
</dbReference>
<dbReference type="RefSeq" id="XP_070887556.1">
    <property type="nucleotide sequence ID" value="XM_071034204.1"/>
</dbReference>
<dbReference type="GeneID" id="98149276"/>
<evidence type="ECO:0000256" key="2">
    <source>
        <dbReference type="ARBA" id="ARBA00023125"/>
    </source>
</evidence>
<proteinExistence type="predicted"/>
<keyword evidence="2" id="KW-0238">DNA-binding</keyword>
<dbReference type="SUPFAM" id="SSF57701">
    <property type="entry name" value="Zn2/Cys6 DNA-binding domain"/>
    <property type="match status" value="1"/>
</dbReference>
<gene>
    <name evidence="7" type="ORF">BJX67DRAFT_387340</name>
</gene>
<protein>
    <recommendedName>
        <fullName evidence="6">Zn(2)-C6 fungal-type domain-containing protein</fullName>
    </recommendedName>
</protein>
<keyword evidence="1" id="KW-0805">Transcription regulation</keyword>
<evidence type="ECO:0000313" key="8">
    <source>
        <dbReference type="Proteomes" id="UP001610432"/>
    </source>
</evidence>
<feature type="domain" description="Zn(2)-C6 fungal-type" evidence="6">
    <location>
        <begin position="10"/>
        <end position="38"/>
    </location>
</feature>
<keyword evidence="3" id="KW-0804">Transcription</keyword>
<accession>A0ABR4LVZ8</accession>
<comment type="caution">
    <text evidence="7">The sequence shown here is derived from an EMBL/GenBank/DDBJ whole genome shotgun (WGS) entry which is preliminary data.</text>
</comment>
<feature type="region of interest" description="Disordered" evidence="5">
    <location>
        <begin position="60"/>
        <end position="91"/>
    </location>
</feature>
<evidence type="ECO:0000256" key="4">
    <source>
        <dbReference type="ARBA" id="ARBA00023242"/>
    </source>
</evidence>
<dbReference type="SMART" id="SM00066">
    <property type="entry name" value="GAL4"/>
    <property type="match status" value="1"/>
</dbReference>
<keyword evidence="8" id="KW-1185">Reference proteome</keyword>
<reference evidence="7 8" key="1">
    <citation type="submission" date="2024-07" db="EMBL/GenBank/DDBJ databases">
        <title>Section-level genome sequencing and comparative genomics of Aspergillus sections Usti and Cavernicolus.</title>
        <authorList>
            <consortium name="Lawrence Berkeley National Laboratory"/>
            <person name="Nybo J.L."/>
            <person name="Vesth T.C."/>
            <person name="Theobald S."/>
            <person name="Frisvad J.C."/>
            <person name="Larsen T.O."/>
            <person name="Kjaerboelling I."/>
            <person name="Rothschild-Mancinelli K."/>
            <person name="Lyhne E.K."/>
            <person name="Kogle M.E."/>
            <person name="Barry K."/>
            <person name="Clum A."/>
            <person name="Na H."/>
            <person name="Ledsgaard L."/>
            <person name="Lin J."/>
            <person name="Lipzen A."/>
            <person name="Kuo A."/>
            <person name="Riley R."/>
            <person name="Mondo S."/>
            <person name="Labutti K."/>
            <person name="Haridas S."/>
            <person name="Pangalinan J."/>
            <person name="Salamov A.A."/>
            <person name="Simmons B.A."/>
            <person name="Magnuson J.K."/>
            <person name="Chen J."/>
            <person name="Drula E."/>
            <person name="Henrissat B."/>
            <person name="Wiebenga A."/>
            <person name="Lubbers R.J."/>
            <person name="Gomes A.C."/>
            <person name="Macurrencykelacurrency M.R."/>
            <person name="Stajich J."/>
            <person name="Grigoriev I.V."/>
            <person name="Mortensen U.H."/>
            <person name="De Vries R.P."/>
            <person name="Baker S.E."/>
            <person name="Andersen M.R."/>
        </authorList>
    </citation>
    <scope>NUCLEOTIDE SEQUENCE [LARGE SCALE GENOMIC DNA]</scope>
    <source>
        <strain evidence="7 8">CBS 449.75</strain>
    </source>
</reference>
<evidence type="ECO:0000256" key="5">
    <source>
        <dbReference type="SAM" id="MobiDB-lite"/>
    </source>
</evidence>
<dbReference type="PANTHER" id="PTHR38791:SF5">
    <property type="entry name" value="TRANSCRIPTION FACTOR DBAG-RELATED"/>
    <property type="match status" value="1"/>
</dbReference>
<dbReference type="PROSITE" id="PS50048">
    <property type="entry name" value="ZN2_CY6_FUNGAL_2"/>
    <property type="match status" value="1"/>
</dbReference>
<evidence type="ECO:0000259" key="6">
    <source>
        <dbReference type="PROSITE" id="PS50048"/>
    </source>
</evidence>
<evidence type="ECO:0000313" key="7">
    <source>
        <dbReference type="EMBL" id="KAL2868577.1"/>
    </source>
</evidence>
<dbReference type="InterPro" id="IPR053175">
    <property type="entry name" value="DHMBA_Reg_Transcription_Factor"/>
</dbReference>
<dbReference type="Pfam" id="PF00172">
    <property type="entry name" value="Zn_clus"/>
    <property type="match status" value="1"/>
</dbReference>
<name>A0ABR4LVZ8_9EURO</name>
<dbReference type="Gene3D" id="4.10.240.10">
    <property type="entry name" value="Zn(2)-C6 fungal-type DNA-binding domain"/>
    <property type="match status" value="1"/>
</dbReference>